<dbReference type="Pfam" id="PF00155">
    <property type="entry name" value="Aminotran_1_2"/>
    <property type="match status" value="1"/>
</dbReference>
<name>A0A8J4RMN1_9ROSI</name>
<dbReference type="AlphaFoldDB" id="A0A8J4RMN1"/>
<dbReference type="Gene3D" id="3.40.640.10">
    <property type="entry name" value="Type I PLP-dependent aspartate aminotransferase-like (Major domain)"/>
    <property type="match status" value="1"/>
</dbReference>
<dbReference type="GO" id="GO:0030170">
    <property type="term" value="F:pyridoxal phosphate binding"/>
    <property type="evidence" value="ECO:0007669"/>
    <property type="project" value="InterPro"/>
</dbReference>
<dbReference type="PANTHER" id="PTHR42885">
    <property type="entry name" value="HISTIDINOL-PHOSPHATE AMINOTRANSFERASE-RELATED"/>
    <property type="match status" value="1"/>
</dbReference>
<evidence type="ECO:0000313" key="13">
    <source>
        <dbReference type="Proteomes" id="UP000737018"/>
    </source>
</evidence>
<evidence type="ECO:0000256" key="6">
    <source>
        <dbReference type="ARBA" id="ARBA00022679"/>
    </source>
</evidence>
<dbReference type="GO" id="GO:0000105">
    <property type="term" value="P:L-histidine biosynthetic process"/>
    <property type="evidence" value="ECO:0007669"/>
    <property type="project" value="UniProtKB-KW"/>
</dbReference>
<keyword evidence="7" id="KW-0663">Pyridoxal phosphate</keyword>
<accession>A0A8J4RMN1</accession>
<evidence type="ECO:0000256" key="4">
    <source>
        <dbReference type="ARBA" id="ARBA00022576"/>
    </source>
</evidence>
<comment type="caution">
    <text evidence="12">The sequence shown here is derived from an EMBL/GenBank/DDBJ whole genome shotgun (WGS) entry which is preliminary data.</text>
</comment>
<dbReference type="InterPro" id="IPR004839">
    <property type="entry name" value="Aminotransferase_I/II_large"/>
</dbReference>
<evidence type="ECO:0000256" key="5">
    <source>
        <dbReference type="ARBA" id="ARBA00022605"/>
    </source>
</evidence>
<keyword evidence="13" id="KW-1185">Reference proteome</keyword>
<organism evidence="12 13">
    <name type="scientific">Castanea mollissima</name>
    <name type="common">Chinese chestnut</name>
    <dbReference type="NCBI Taxonomy" id="60419"/>
    <lineage>
        <taxon>Eukaryota</taxon>
        <taxon>Viridiplantae</taxon>
        <taxon>Streptophyta</taxon>
        <taxon>Embryophyta</taxon>
        <taxon>Tracheophyta</taxon>
        <taxon>Spermatophyta</taxon>
        <taxon>Magnoliopsida</taxon>
        <taxon>eudicotyledons</taxon>
        <taxon>Gunneridae</taxon>
        <taxon>Pentapetalae</taxon>
        <taxon>rosids</taxon>
        <taxon>fabids</taxon>
        <taxon>Fagales</taxon>
        <taxon>Fagaceae</taxon>
        <taxon>Castanea</taxon>
    </lineage>
</organism>
<gene>
    <name evidence="12" type="ORF">CMV_006790</name>
</gene>
<keyword evidence="5" id="KW-0028">Amino-acid biosynthesis</keyword>
<dbReference type="InterPro" id="IPR015421">
    <property type="entry name" value="PyrdxlP-dep_Trfase_major"/>
</dbReference>
<protein>
    <recommendedName>
        <fullName evidence="3">histidinol-phosphate transaminase</fullName>
        <ecNumber evidence="3">2.6.1.9</ecNumber>
    </recommendedName>
    <alternativeName>
        <fullName evidence="9">Imidazole acetol-phosphate transaminase</fullName>
    </alternativeName>
</protein>
<evidence type="ECO:0000313" key="12">
    <source>
        <dbReference type="EMBL" id="KAF3969408.1"/>
    </source>
</evidence>
<dbReference type="InterPro" id="IPR005861">
    <property type="entry name" value="HisP_aminotrans"/>
</dbReference>
<dbReference type="Gene3D" id="3.90.1150.10">
    <property type="entry name" value="Aspartate Aminotransferase, domain 1"/>
    <property type="match status" value="1"/>
</dbReference>
<dbReference type="InterPro" id="IPR015422">
    <property type="entry name" value="PyrdxlP-dep_Trfase_small"/>
</dbReference>
<comment type="cofactor">
    <cofactor evidence="1">
        <name>pyridoxal 5'-phosphate</name>
        <dbReference type="ChEBI" id="CHEBI:597326"/>
    </cofactor>
</comment>
<dbReference type="InterPro" id="IPR015424">
    <property type="entry name" value="PyrdxlP-dep_Trfase"/>
</dbReference>
<dbReference type="EC" id="2.6.1.9" evidence="3"/>
<proteinExistence type="inferred from homology"/>
<evidence type="ECO:0000256" key="3">
    <source>
        <dbReference type="ARBA" id="ARBA00012748"/>
    </source>
</evidence>
<keyword evidence="6" id="KW-0808">Transferase</keyword>
<dbReference type="HAMAP" id="MF_01023">
    <property type="entry name" value="HisC_aminotrans_2"/>
    <property type="match status" value="1"/>
</dbReference>
<sequence length="503" mass="56259">MKNPSSRYEMKKENSEGQVVHGLFNCFLASSVAYRCAQPPPHKHEAVMTKNCSALWGLGITLTSSLLKTNHFSVFMGVIDIYNASSLCLTKTNTGFQHFAVPQSQSHRPSCLIQGNGRRVVAMASTVPSSIEHVNEVQQGLTGDSFIRPHLRKLSPYQPILPFEVLSARLGRKPEDIIKLDANENPYGPPPEVFEALGSMKFPYVYPDPESRRLRAALAEDSGLESDYILAGCGADELIDLIMRCVLEPGDKIVDCPPTFTMYEFDAAVNGALVIKVPRKADFSLDVEQIADVIEREKPKCIFLTSPNNPDGSVIDDEDLLRILKLPILVVLDEAYVEFSGIESKMKWVKKHENLIVLRTFSKRAGLAGLRVGYGAFPLSIIEYLWRAKQPYNVSVAAEISACAALQNPTYLEKVKNTLVQERDRLYNLLKEVPFLNPYPSYSNFILCEVASGMDAKLLKEDLAKMGVMIRHYNKKELRGYVRVSVGKPEHTDVLMECLRRLS</sequence>
<evidence type="ECO:0000256" key="8">
    <source>
        <dbReference type="ARBA" id="ARBA00023102"/>
    </source>
</evidence>
<dbReference type="CDD" id="cd00609">
    <property type="entry name" value="AAT_like"/>
    <property type="match status" value="1"/>
</dbReference>
<comment type="catalytic activity">
    <reaction evidence="10">
        <text>L-histidinol phosphate + 2-oxoglutarate = 3-(imidazol-4-yl)-2-oxopropyl phosphate + L-glutamate</text>
        <dbReference type="Rhea" id="RHEA:23744"/>
        <dbReference type="ChEBI" id="CHEBI:16810"/>
        <dbReference type="ChEBI" id="CHEBI:29985"/>
        <dbReference type="ChEBI" id="CHEBI:57766"/>
        <dbReference type="ChEBI" id="CHEBI:57980"/>
        <dbReference type="EC" id="2.6.1.9"/>
    </reaction>
</comment>
<dbReference type="Proteomes" id="UP000737018">
    <property type="component" value="Unassembled WGS sequence"/>
</dbReference>
<reference evidence="12" key="1">
    <citation type="submission" date="2020-03" db="EMBL/GenBank/DDBJ databases">
        <title>Castanea mollissima Vanexum genome sequencing.</title>
        <authorList>
            <person name="Staton M."/>
        </authorList>
    </citation>
    <scope>NUCLEOTIDE SEQUENCE</scope>
    <source>
        <tissue evidence="12">Leaf</tissue>
    </source>
</reference>
<dbReference type="EMBL" id="JRKL02000651">
    <property type="protein sequence ID" value="KAF3969408.1"/>
    <property type="molecule type" value="Genomic_DNA"/>
</dbReference>
<evidence type="ECO:0000256" key="9">
    <source>
        <dbReference type="ARBA" id="ARBA00030262"/>
    </source>
</evidence>
<evidence type="ECO:0000259" key="11">
    <source>
        <dbReference type="Pfam" id="PF00155"/>
    </source>
</evidence>
<dbReference type="OrthoDB" id="2015537at2759"/>
<keyword evidence="4" id="KW-0032">Aminotransferase</keyword>
<feature type="domain" description="Aminotransferase class I/classII large" evidence="11">
    <location>
        <begin position="176"/>
        <end position="497"/>
    </location>
</feature>
<evidence type="ECO:0000256" key="10">
    <source>
        <dbReference type="ARBA" id="ARBA00047481"/>
    </source>
</evidence>
<keyword evidence="8" id="KW-0368">Histidine biosynthesis</keyword>
<comment type="pathway">
    <text evidence="2">Amino-acid biosynthesis; L-histidine biosynthesis; L-histidine from 5-phospho-alpha-D-ribose 1-diphosphate: step 7/9.</text>
</comment>
<evidence type="ECO:0000256" key="1">
    <source>
        <dbReference type="ARBA" id="ARBA00001933"/>
    </source>
</evidence>
<dbReference type="PANTHER" id="PTHR42885:SF2">
    <property type="entry name" value="HISTIDINOL-PHOSPHATE AMINOTRANSFERASE"/>
    <property type="match status" value="1"/>
</dbReference>
<evidence type="ECO:0000256" key="7">
    <source>
        <dbReference type="ARBA" id="ARBA00022898"/>
    </source>
</evidence>
<dbReference type="NCBIfam" id="TIGR01141">
    <property type="entry name" value="hisC"/>
    <property type="match status" value="1"/>
</dbReference>
<dbReference type="GO" id="GO:0004400">
    <property type="term" value="F:histidinol-phosphate transaminase activity"/>
    <property type="evidence" value="ECO:0007669"/>
    <property type="project" value="UniProtKB-EC"/>
</dbReference>
<evidence type="ECO:0000256" key="2">
    <source>
        <dbReference type="ARBA" id="ARBA00005011"/>
    </source>
</evidence>
<dbReference type="SUPFAM" id="SSF53383">
    <property type="entry name" value="PLP-dependent transferases"/>
    <property type="match status" value="1"/>
</dbReference>